<dbReference type="GO" id="GO:0006970">
    <property type="term" value="P:response to osmotic stress"/>
    <property type="evidence" value="ECO:0007669"/>
    <property type="project" value="EnsemblFungi"/>
</dbReference>
<evidence type="ECO:0008006" key="8">
    <source>
        <dbReference type="Google" id="ProtNLM"/>
    </source>
</evidence>
<evidence type="ECO:0000256" key="1">
    <source>
        <dbReference type="ARBA" id="ARBA00022468"/>
    </source>
</evidence>
<dbReference type="GO" id="GO:0042802">
    <property type="term" value="F:identical protein binding"/>
    <property type="evidence" value="ECO:0007669"/>
    <property type="project" value="EnsemblFungi"/>
</dbReference>
<dbReference type="VEuPathDB" id="FungiDB:LELG_01972"/>
<dbReference type="GO" id="GO:0010508">
    <property type="term" value="P:positive regulation of autophagy"/>
    <property type="evidence" value="ECO:0007669"/>
    <property type="project" value="EnsemblFungi"/>
</dbReference>
<reference evidence="6 7" key="1">
    <citation type="journal article" date="2009" name="Nature">
        <title>Evolution of pathogenicity and sexual reproduction in eight Candida genomes.</title>
        <authorList>
            <person name="Butler G."/>
            <person name="Rasmussen M.D."/>
            <person name="Lin M.F."/>
            <person name="Santos M.A."/>
            <person name="Sakthikumar S."/>
            <person name="Munro C.A."/>
            <person name="Rheinbay E."/>
            <person name="Grabherr M."/>
            <person name="Forche A."/>
            <person name="Reedy J.L."/>
            <person name="Agrafioti I."/>
            <person name="Arnaud M.B."/>
            <person name="Bates S."/>
            <person name="Brown A.J."/>
            <person name="Brunke S."/>
            <person name="Costanzo M.C."/>
            <person name="Fitzpatrick D.A."/>
            <person name="de Groot P.W."/>
            <person name="Harris D."/>
            <person name="Hoyer L.L."/>
            <person name="Hube B."/>
            <person name="Klis F.M."/>
            <person name="Kodira C."/>
            <person name="Lennard N."/>
            <person name="Logue M.E."/>
            <person name="Martin R."/>
            <person name="Neiman A.M."/>
            <person name="Nikolaou E."/>
            <person name="Quail M.A."/>
            <person name="Quinn J."/>
            <person name="Santos M.C."/>
            <person name="Schmitzberger F.F."/>
            <person name="Sherlock G."/>
            <person name="Shah P."/>
            <person name="Silverstein K.A."/>
            <person name="Skrzypek M.S."/>
            <person name="Soll D."/>
            <person name="Staggs R."/>
            <person name="Stansfield I."/>
            <person name="Stumpf M.P."/>
            <person name="Sudbery P.E."/>
            <person name="Srikantha T."/>
            <person name="Zeng Q."/>
            <person name="Berman J."/>
            <person name="Berriman M."/>
            <person name="Heitman J."/>
            <person name="Gow N.A."/>
            <person name="Lorenz M.C."/>
            <person name="Birren B.W."/>
            <person name="Kellis M."/>
            <person name="Cuomo C.A."/>
        </authorList>
    </citation>
    <scope>NUCLEOTIDE SEQUENCE [LARGE SCALE GENOMIC DNA]</scope>
    <source>
        <strain evidence="7">ATCC 11503 / BCRC 21390 / CBS 2605 / JCM 1781 / NBRC 1676 / NRRL YB-4239</strain>
    </source>
</reference>
<dbReference type="PROSITE" id="PS50238">
    <property type="entry name" value="RHOGAP"/>
    <property type="match status" value="1"/>
</dbReference>
<dbReference type="GO" id="GO:0030479">
    <property type="term" value="C:actin cortical patch"/>
    <property type="evidence" value="ECO:0007669"/>
    <property type="project" value="EnsemblFungi"/>
</dbReference>
<evidence type="ECO:0000256" key="3">
    <source>
        <dbReference type="SAM" id="MobiDB-lite"/>
    </source>
</evidence>
<proteinExistence type="predicted"/>
<evidence type="ECO:0000313" key="7">
    <source>
        <dbReference type="Proteomes" id="UP000001996"/>
    </source>
</evidence>
<dbReference type="FunCoup" id="A5DX85">
    <property type="interactions" value="146"/>
</dbReference>
<feature type="compositionally biased region" description="Polar residues" evidence="3">
    <location>
        <begin position="396"/>
        <end position="446"/>
    </location>
</feature>
<evidence type="ECO:0000259" key="5">
    <source>
        <dbReference type="PROSITE" id="PS51741"/>
    </source>
</evidence>
<dbReference type="InterPro" id="IPR027267">
    <property type="entry name" value="AH/BAR_dom_sf"/>
</dbReference>
<feature type="compositionally biased region" description="Polar residues" evidence="3">
    <location>
        <begin position="41"/>
        <end position="59"/>
    </location>
</feature>
<keyword evidence="2" id="KW-0175">Coiled coil</keyword>
<dbReference type="GO" id="GO:0010314">
    <property type="term" value="F:phosphatidylinositol-5-phosphate binding"/>
    <property type="evidence" value="ECO:0007669"/>
    <property type="project" value="EnsemblFungi"/>
</dbReference>
<dbReference type="InterPro" id="IPR050729">
    <property type="entry name" value="Rho-GAP"/>
</dbReference>
<keyword evidence="7" id="KW-1185">Reference proteome</keyword>
<gene>
    <name evidence="6" type="ORF">LELG_01972</name>
</gene>
<evidence type="ECO:0000259" key="4">
    <source>
        <dbReference type="PROSITE" id="PS50238"/>
    </source>
</evidence>
<feature type="compositionally biased region" description="Polar residues" evidence="3">
    <location>
        <begin position="516"/>
        <end position="525"/>
    </location>
</feature>
<dbReference type="STRING" id="379508.A5DX85"/>
<feature type="domain" description="F-BAR" evidence="5">
    <location>
        <begin position="67"/>
        <end position="332"/>
    </location>
</feature>
<dbReference type="GO" id="GO:0005933">
    <property type="term" value="C:cellular bud"/>
    <property type="evidence" value="ECO:0007669"/>
    <property type="project" value="EnsemblFungi"/>
</dbReference>
<protein>
    <recommendedName>
        <fullName evidence="8">RHO GTPase-activating protein RGD1</fullName>
    </recommendedName>
</protein>
<dbReference type="EMBL" id="CH981525">
    <property type="protein sequence ID" value="EDK43793.1"/>
    <property type="molecule type" value="Genomic_DNA"/>
</dbReference>
<dbReference type="Gene3D" id="1.10.555.10">
    <property type="entry name" value="Rho GTPase activation protein"/>
    <property type="match status" value="1"/>
</dbReference>
<dbReference type="OrthoDB" id="437889at2759"/>
<dbReference type="OMA" id="DSGWQAR"/>
<dbReference type="SMART" id="SM00055">
    <property type="entry name" value="FCH"/>
    <property type="match status" value="1"/>
</dbReference>
<dbReference type="InterPro" id="IPR001060">
    <property type="entry name" value="FCH_dom"/>
</dbReference>
<dbReference type="Pfam" id="PF00620">
    <property type="entry name" value="RhoGAP"/>
    <property type="match status" value="1"/>
</dbReference>
<feature type="domain" description="Rho-GAP" evidence="4">
    <location>
        <begin position="544"/>
        <end position="739"/>
    </location>
</feature>
<dbReference type="SUPFAM" id="SSF48350">
    <property type="entry name" value="GTPase activation domain, GAP"/>
    <property type="match status" value="1"/>
</dbReference>
<dbReference type="AlphaFoldDB" id="A5DX85"/>
<feature type="compositionally biased region" description="Low complexity" evidence="3">
    <location>
        <begin position="27"/>
        <end position="40"/>
    </location>
</feature>
<dbReference type="SMART" id="SM00324">
    <property type="entry name" value="RhoGAP"/>
    <property type="match status" value="1"/>
</dbReference>
<evidence type="ECO:0000256" key="2">
    <source>
        <dbReference type="PROSITE-ProRule" id="PRU01077"/>
    </source>
</evidence>
<dbReference type="GO" id="GO:0032266">
    <property type="term" value="F:phosphatidylinositol-3-phosphate binding"/>
    <property type="evidence" value="ECO:0007669"/>
    <property type="project" value="EnsemblFungi"/>
</dbReference>
<feature type="region of interest" description="Disordered" evidence="3">
    <location>
        <begin position="365"/>
        <end position="532"/>
    </location>
</feature>
<dbReference type="GO" id="GO:0010447">
    <property type="term" value="P:response to acidic pH"/>
    <property type="evidence" value="ECO:0007669"/>
    <property type="project" value="EnsemblFungi"/>
</dbReference>
<dbReference type="GeneID" id="5233846"/>
<dbReference type="KEGG" id="lel:PVL30_001940"/>
<dbReference type="SUPFAM" id="SSF103657">
    <property type="entry name" value="BAR/IMD domain-like"/>
    <property type="match status" value="1"/>
</dbReference>
<feature type="compositionally biased region" description="Polar residues" evidence="3">
    <location>
        <begin position="482"/>
        <end position="504"/>
    </location>
</feature>
<dbReference type="GO" id="GO:0007165">
    <property type="term" value="P:signal transduction"/>
    <property type="evidence" value="ECO:0007669"/>
    <property type="project" value="InterPro"/>
</dbReference>
<sequence>MSDKLNSTSSQTNPQGSTDLPPAPIESASASTLASTSTTTQSFLSPAKSNSRTTSTSDSANLLETDSKIKSILNSDSALDLLLDRLKQSLSTGEEFSKFIKKKAQIEDDHYNQLKKFASNIRSQMKNNSRNLKSDSLQFQMDRIIEFDETLYGVGLSYVTALNTMYDELTSLINTITRSRKTIKDEYKKKDRECMDAISAADKARSRYNHFCEELDRLKGADPSKKSFGRKTVSEQEDGLQRKIDSADLEYKSRVATCKKLKDEILVIHRPNNAKKLKNLILEMDIALNVQLQKYATWCENLIMNSGVMISPLQSTKTSMKTMASSIDNEKDLYHFLLKSGSQSHNKSLVPVDYQVHPSLVKTSNIGKPFLNNNNGGGNNNNNNNNNNNSNTSSNIYGNHNMNGSTSRMDNSASSIKAAVTGNTAGNQWSHNRAPSSGFLNTTSSPPAAGTGTALSPSLSSQSQQANSTSAPYSGSLIPKSGPNQESSIRTKNDFLSSSANPQNEAAPKGYLSLDPASQPSTPNLNGPKPLNAVKINKQPTFGVSIEEVITFAGVDNVPLVVRKCIEVIETYGIDLVGIYRTSSNFNQVKKLGDAIDQNFTNYLQIGKNIDPGNVLDSDIFCIASLLKRYFLNLPEPLVTNAESQSFIETVKLNDEHHIAKKLHHLVYNLPDGAYFTLRALIFHLNKIAAHEAQNRMNAKSLAIIWGPVIFNDAASTAQDLSYKSKVVEKLMSIATDIFEEDE</sequence>
<dbReference type="Proteomes" id="UP000001996">
    <property type="component" value="Unassembled WGS sequence"/>
</dbReference>
<organism evidence="6 7">
    <name type="scientific">Lodderomyces elongisporus (strain ATCC 11503 / CBS 2605 / JCM 1781 / NBRC 1676 / NRRL YB-4239)</name>
    <name type="common">Yeast</name>
    <name type="synonym">Saccharomyces elongisporus</name>
    <dbReference type="NCBI Taxonomy" id="379508"/>
    <lineage>
        <taxon>Eukaryota</taxon>
        <taxon>Fungi</taxon>
        <taxon>Dikarya</taxon>
        <taxon>Ascomycota</taxon>
        <taxon>Saccharomycotina</taxon>
        <taxon>Pichiomycetes</taxon>
        <taxon>Debaryomycetaceae</taxon>
        <taxon>Candida/Lodderomyces clade</taxon>
        <taxon>Lodderomyces</taxon>
    </lineage>
</organism>
<evidence type="ECO:0000313" key="6">
    <source>
        <dbReference type="EMBL" id="EDK43793.1"/>
    </source>
</evidence>
<dbReference type="Pfam" id="PF00611">
    <property type="entry name" value="FCH"/>
    <property type="match status" value="1"/>
</dbReference>
<dbReference type="PANTHER" id="PTHR23176:SF128">
    <property type="entry name" value="RHO GTPASE-ACTIVATING PROTEIN RGD1"/>
    <property type="match status" value="1"/>
</dbReference>
<keyword evidence="1" id="KW-0343">GTPase activation</keyword>
<feature type="compositionally biased region" description="Low complexity" evidence="3">
    <location>
        <begin position="380"/>
        <end position="395"/>
    </location>
</feature>
<dbReference type="GO" id="GO:0005096">
    <property type="term" value="F:GTPase activator activity"/>
    <property type="evidence" value="ECO:0007669"/>
    <property type="project" value="UniProtKB-KW"/>
</dbReference>
<dbReference type="HOGENOM" id="CLU_010730_2_0_1"/>
<dbReference type="GO" id="GO:0080025">
    <property type="term" value="F:phosphatidylinositol-3,5-bisphosphate binding"/>
    <property type="evidence" value="ECO:0007669"/>
    <property type="project" value="EnsemblFungi"/>
</dbReference>
<dbReference type="InParanoid" id="A5DX85"/>
<dbReference type="InterPro" id="IPR000198">
    <property type="entry name" value="RhoGAP_dom"/>
</dbReference>
<dbReference type="InterPro" id="IPR008936">
    <property type="entry name" value="Rho_GTPase_activation_prot"/>
</dbReference>
<feature type="compositionally biased region" description="Low complexity" evidence="3">
    <location>
        <begin position="453"/>
        <end position="472"/>
    </location>
</feature>
<dbReference type="PANTHER" id="PTHR23176">
    <property type="entry name" value="RHO/RAC/CDC GTPASE-ACTIVATING PROTEIN"/>
    <property type="match status" value="1"/>
</dbReference>
<dbReference type="GO" id="GO:0030036">
    <property type="term" value="P:actin cytoskeleton organization"/>
    <property type="evidence" value="ECO:0007669"/>
    <property type="project" value="EnsemblFungi"/>
</dbReference>
<feature type="compositionally biased region" description="Polar residues" evidence="3">
    <location>
        <begin position="1"/>
        <end position="18"/>
    </location>
</feature>
<feature type="region of interest" description="Disordered" evidence="3">
    <location>
        <begin position="1"/>
        <end position="59"/>
    </location>
</feature>
<dbReference type="GO" id="GO:0070273">
    <property type="term" value="F:phosphatidylinositol-4-phosphate binding"/>
    <property type="evidence" value="ECO:0007669"/>
    <property type="project" value="EnsemblFungi"/>
</dbReference>
<dbReference type="PROSITE" id="PS51741">
    <property type="entry name" value="F_BAR"/>
    <property type="match status" value="1"/>
</dbReference>
<dbReference type="InterPro" id="IPR031160">
    <property type="entry name" value="F_BAR_dom"/>
</dbReference>
<accession>A5DX85</accession>
<name>A5DX85_LODEL</name>
<dbReference type="eggNOG" id="KOG1450">
    <property type="taxonomic scope" value="Eukaryota"/>
</dbReference>
<dbReference type="Gene3D" id="1.20.1270.60">
    <property type="entry name" value="Arfaptin homology (AH) domain/BAR domain"/>
    <property type="match status" value="1"/>
</dbReference>
<dbReference type="GO" id="GO:0005546">
    <property type="term" value="F:phosphatidylinositol-4,5-bisphosphate binding"/>
    <property type="evidence" value="ECO:0007669"/>
    <property type="project" value="EnsemblFungi"/>
</dbReference>